<dbReference type="NCBIfam" id="NF004109">
    <property type="entry name" value="PRK05595.1"/>
    <property type="match status" value="1"/>
</dbReference>
<dbReference type="AlphaFoldDB" id="A0A1I1A455"/>
<evidence type="ECO:0000256" key="4">
    <source>
        <dbReference type="ARBA" id="ARBA00022741"/>
    </source>
</evidence>
<dbReference type="EMBL" id="FOKI01000029">
    <property type="protein sequence ID" value="SFB32292.1"/>
    <property type="molecule type" value="Genomic_DNA"/>
</dbReference>
<dbReference type="InterPro" id="IPR007692">
    <property type="entry name" value="DNA_helicase_DnaB"/>
</dbReference>
<feature type="domain" description="SF4 helicase" evidence="13">
    <location>
        <begin position="178"/>
        <end position="442"/>
    </location>
</feature>
<dbReference type="InterPro" id="IPR007693">
    <property type="entry name" value="DNA_helicase_DnaB-like_N"/>
</dbReference>
<keyword evidence="15" id="KW-1185">Reference proteome</keyword>
<sequence length="443" mass="49451">MDTSVMRSLPHNLDAEQSVLGSMIIDKTAIAQAAEGLKVYDFYREAHKVIFKAIIELFQKDEPVDIITLIEHLRSTEKLEDAGGISYITDISQSMPSTANLSAYIKIVAEKSMLRKLIKSSNEIIEKSYNNQSMVDNVLDFAQKQVFDISEKKSNSDFEPISDVLERGFLEIERLYNNKGDITGIPTGFNDLDNMTSGFQSGEMILIAARPSMGKTTFSLNIAQHAALRAGKSIAFFSLEMSKEQLAYKLLCAEANVDMLKLRTGNLDDEDWENIARASGPLAAAKIYIDDTAGVSIMEMRSKCRRLKIEHGIDMVMIDYLQLMSGSGGENRQQEVSEISRGIKALAKEIGCPVVALSQLSRAPEQRADHRPMLSDLRESGSIEQDADIVMFLYRDEYYNKETEEKNIGECIIAKQRNGPVGTAKLAWLGQYSKFGNLDTIHQ</sequence>
<dbReference type="SUPFAM" id="SSF52540">
    <property type="entry name" value="P-loop containing nucleoside triphosphate hydrolases"/>
    <property type="match status" value="1"/>
</dbReference>
<keyword evidence="6 12" id="KW-0347">Helicase</keyword>
<dbReference type="OrthoDB" id="9773982at2"/>
<keyword evidence="5 12" id="KW-0378">Hydrolase</keyword>
<dbReference type="GO" id="GO:0016887">
    <property type="term" value="F:ATP hydrolysis activity"/>
    <property type="evidence" value="ECO:0007669"/>
    <property type="project" value="RHEA"/>
</dbReference>
<dbReference type="Gene3D" id="1.10.860.10">
    <property type="entry name" value="DNAb Helicase, Chain A"/>
    <property type="match status" value="1"/>
</dbReference>
<evidence type="ECO:0000256" key="11">
    <source>
        <dbReference type="NCBIfam" id="TIGR00665"/>
    </source>
</evidence>
<evidence type="ECO:0000259" key="13">
    <source>
        <dbReference type="PROSITE" id="PS51199"/>
    </source>
</evidence>
<accession>A0A1I1A455</accession>
<dbReference type="GO" id="GO:0003677">
    <property type="term" value="F:DNA binding"/>
    <property type="evidence" value="ECO:0007669"/>
    <property type="project" value="UniProtKB-UniRule"/>
</dbReference>
<dbReference type="GO" id="GO:0006269">
    <property type="term" value="P:DNA replication, synthesis of primer"/>
    <property type="evidence" value="ECO:0007669"/>
    <property type="project" value="UniProtKB-UniRule"/>
</dbReference>
<evidence type="ECO:0000256" key="9">
    <source>
        <dbReference type="ARBA" id="ARBA00023235"/>
    </source>
</evidence>
<evidence type="ECO:0000256" key="2">
    <source>
        <dbReference type="ARBA" id="ARBA00022515"/>
    </source>
</evidence>
<protein>
    <recommendedName>
        <fullName evidence="11 12">Replicative DNA helicase</fullName>
        <ecNumber evidence="11 12">5.6.2.3</ecNumber>
    </recommendedName>
</protein>
<dbReference type="FunFam" id="1.10.860.10:FF:000001">
    <property type="entry name" value="Replicative DNA helicase"/>
    <property type="match status" value="1"/>
</dbReference>
<dbReference type="InterPro" id="IPR027417">
    <property type="entry name" value="P-loop_NTPase"/>
</dbReference>
<evidence type="ECO:0000313" key="14">
    <source>
        <dbReference type="EMBL" id="SFB32292.1"/>
    </source>
</evidence>
<evidence type="ECO:0000256" key="6">
    <source>
        <dbReference type="ARBA" id="ARBA00022806"/>
    </source>
</evidence>
<dbReference type="InterPro" id="IPR007694">
    <property type="entry name" value="DNA_helicase_DnaB-like_C"/>
</dbReference>
<dbReference type="GO" id="GO:0005524">
    <property type="term" value="F:ATP binding"/>
    <property type="evidence" value="ECO:0007669"/>
    <property type="project" value="UniProtKB-UniRule"/>
</dbReference>
<dbReference type="Pfam" id="PF00772">
    <property type="entry name" value="DnaB"/>
    <property type="match status" value="1"/>
</dbReference>
<dbReference type="GO" id="GO:0043139">
    <property type="term" value="F:5'-3' DNA helicase activity"/>
    <property type="evidence" value="ECO:0007669"/>
    <property type="project" value="UniProtKB-EC"/>
</dbReference>
<dbReference type="GO" id="GO:1990077">
    <property type="term" value="C:primosome complex"/>
    <property type="evidence" value="ECO:0007669"/>
    <property type="project" value="UniProtKB-UniRule"/>
</dbReference>
<dbReference type="PANTHER" id="PTHR30153">
    <property type="entry name" value="REPLICATIVE DNA HELICASE DNAB"/>
    <property type="match status" value="1"/>
</dbReference>
<dbReference type="EC" id="5.6.2.3" evidence="11 12"/>
<dbReference type="RefSeq" id="WP_090042458.1">
    <property type="nucleotide sequence ID" value="NZ_FOKI01000029.1"/>
</dbReference>
<comment type="catalytic activity">
    <reaction evidence="10 12">
        <text>ATP + H2O = ADP + phosphate + H(+)</text>
        <dbReference type="Rhea" id="RHEA:13065"/>
        <dbReference type="ChEBI" id="CHEBI:15377"/>
        <dbReference type="ChEBI" id="CHEBI:15378"/>
        <dbReference type="ChEBI" id="CHEBI:30616"/>
        <dbReference type="ChEBI" id="CHEBI:43474"/>
        <dbReference type="ChEBI" id="CHEBI:456216"/>
        <dbReference type="EC" id="5.6.2.3"/>
    </reaction>
</comment>
<evidence type="ECO:0000256" key="5">
    <source>
        <dbReference type="ARBA" id="ARBA00022801"/>
    </source>
</evidence>
<dbReference type="CDD" id="cd00984">
    <property type="entry name" value="DnaB_C"/>
    <property type="match status" value="1"/>
</dbReference>
<gene>
    <name evidence="14" type="ORF">SAMN04488528_102921</name>
</gene>
<evidence type="ECO:0000256" key="3">
    <source>
        <dbReference type="ARBA" id="ARBA00022705"/>
    </source>
</evidence>
<dbReference type="Pfam" id="PF03796">
    <property type="entry name" value="DnaB_C"/>
    <property type="match status" value="1"/>
</dbReference>
<keyword evidence="9" id="KW-0413">Isomerase</keyword>
<keyword evidence="2 12" id="KW-0639">Primosome</keyword>
<evidence type="ECO:0000256" key="7">
    <source>
        <dbReference type="ARBA" id="ARBA00022840"/>
    </source>
</evidence>
<keyword evidence="3 12" id="KW-0235">DNA replication</keyword>
<dbReference type="InterPro" id="IPR016136">
    <property type="entry name" value="DNA_helicase_N/primase_C"/>
</dbReference>
<dbReference type="InterPro" id="IPR036185">
    <property type="entry name" value="DNA_heli_DnaB-like_N_sf"/>
</dbReference>
<proteinExistence type="inferred from homology"/>
<dbReference type="STRING" id="84698.SAMN04488528_102921"/>
<dbReference type="SUPFAM" id="SSF48024">
    <property type="entry name" value="N-terminal domain of DnaB helicase"/>
    <property type="match status" value="1"/>
</dbReference>
<dbReference type="GO" id="GO:0042802">
    <property type="term" value="F:identical protein binding"/>
    <property type="evidence" value="ECO:0007669"/>
    <property type="project" value="UniProtKB-ARBA"/>
</dbReference>
<reference evidence="14 15" key="1">
    <citation type="submission" date="2016-10" db="EMBL/GenBank/DDBJ databases">
        <authorList>
            <person name="de Groot N.N."/>
        </authorList>
    </citation>
    <scope>NUCLEOTIDE SEQUENCE [LARGE SCALE GENOMIC DNA]</scope>
    <source>
        <strain evidence="14 15">DSM 12271</strain>
    </source>
</reference>
<dbReference type="Gene3D" id="3.40.50.300">
    <property type="entry name" value="P-loop containing nucleotide triphosphate hydrolases"/>
    <property type="match status" value="1"/>
</dbReference>
<dbReference type="PANTHER" id="PTHR30153:SF2">
    <property type="entry name" value="REPLICATIVE DNA HELICASE"/>
    <property type="match status" value="1"/>
</dbReference>
<comment type="function">
    <text evidence="12">The main replicative DNA helicase, it participates in initiation and elongation during chromosome replication. Travels ahead of the DNA replisome, separating dsDNA into templates for DNA synthesis. A processive ATP-dependent 5'-3' DNA helicase it has DNA-dependent ATPase activity.</text>
</comment>
<evidence type="ECO:0000256" key="8">
    <source>
        <dbReference type="ARBA" id="ARBA00023125"/>
    </source>
</evidence>
<keyword evidence="4 12" id="KW-0547">Nucleotide-binding</keyword>
<evidence type="ECO:0000256" key="10">
    <source>
        <dbReference type="ARBA" id="ARBA00048954"/>
    </source>
</evidence>
<organism evidence="14 15">
    <name type="scientific">Clostridium frigidicarnis</name>
    <dbReference type="NCBI Taxonomy" id="84698"/>
    <lineage>
        <taxon>Bacteria</taxon>
        <taxon>Bacillati</taxon>
        <taxon>Bacillota</taxon>
        <taxon>Clostridia</taxon>
        <taxon>Eubacteriales</taxon>
        <taxon>Clostridiaceae</taxon>
        <taxon>Clostridium</taxon>
    </lineage>
</organism>
<evidence type="ECO:0000313" key="15">
    <source>
        <dbReference type="Proteomes" id="UP000198619"/>
    </source>
</evidence>
<comment type="similarity">
    <text evidence="1 12">Belongs to the helicase family. DnaB subfamily.</text>
</comment>
<dbReference type="GO" id="GO:0005829">
    <property type="term" value="C:cytosol"/>
    <property type="evidence" value="ECO:0007669"/>
    <property type="project" value="TreeGrafter"/>
</dbReference>
<dbReference type="FunFam" id="3.40.50.300:FF:000076">
    <property type="entry name" value="Replicative DNA helicase"/>
    <property type="match status" value="1"/>
</dbReference>
<name>A0A1I1A455_9CLOT</name>
<evidence type="ECO:0000256" key="1">
    <source>
        <dbReference type="ARBA" id="ARBA00008428"/>
    </source>
</evidence>
<keyword evidence="8 12" id="KW-0238">DNA-binding</keyword>
<evidence type="ECO:0000256" key="12">
    <source>
        <dbReference type="RuleBase" id="RU362085"/>
    </source>
</evidence>
<dbReference type="PROSITE" id="PS51199">
    <property type="entry name" value="SF4_HELICASE"/>
    <property type="match status" value="1"/>
</dbReference>
<dbReference type="NCBIfam" id="TIGR00665">
    <property type="entry name" value="DnaB"/>
    <property type="match status" value="1"/>
</dbReference>
<keyword evidence="7 12" id="KW-0067">ATP-binding</keyword>
<dbReference type="NCBIfam" id="NF004384">
    <property type="entry name" value="PRK05748.1"/>
    <property type="match status" value="1"/>
</dbReference>
<dbReference type="Proteomes" id="UP000198619">
    <property type="component" value="Unassembled WGS sequence"/>
</dbReference>